<dbReference type="RefSeq" id="WP_029342715.1">
    <property type="nucleotide sequence ID" value="NZ_CP030931.1"/>
</dbReference>
<keyword evidence="1" id="KW-0732">Signal</keyword>
<evidence type="ECO:0000256" key="1">
    <source>
        <dbReference type="SAM" id="SignalP"/>
    </source>
</evidence>
<name>A0ABX8G850_EXIAC</name>
<organism evidence="2 3">
    <name type="scientific">Exiguobacterium acetylicum</name>
    <name type="common">Brevibacterium acetylicum</name>
    <dbReference type="NCBI Taxonomy" id="41170"/>
    <lineage>
        <taxon>Bacteria</taxon>
        <taxon>Bacillati</taxon>
        <taxon>Bacillota</taxon>
        <taxon>Bacilli</taxon>
        <taxon>Bacillales</taxon>
        <taxon>Bacillales Family XII. Incertae Sedis</taxon>
        <taxon>Exiguobacterium</taxon>
    </lineage>
</organism>
<proteinExistence type="predicted"/>
<dbReference type="EMBL" id="CP075897">
    <property type="protein sequence ID" value="QWB29765.1"/>
    <property type="molecule type" value="Genomic_DNA"/>
</dbReference>
<sequence length="140" mass="15656">MKRWLLPLAISLLVVPGCQRAEQAKTASPTVIVDPVKRAGQTENISAQVTLTENDRMRLVIRTANDIRLDDQQVDIRLEVANQSIPFPFVSFEAKKMGEIRTYTSNTTIEKEVFDDQRLPVLIIDAGAGRGIEIPLEIVK</sequence>
<dbReference type="Proteomes" id="UP000679498">
    <property type="component" value="Chromosome"/>
</dbReference>
<reference evidence="2 3" key="1">
    <citation type="submission" date="2021-05" db="EMBL/GenBank/DDBJ databases">
        <title>Biocontrol using Exiguobacterium acetylicum SI17 against litchi downy blight caused by Peronophythora litchii.</title>
        <authorList>
            <person name="Zheng L."/>
        </authorList>
    </citation>
    <scope>NUCLEOTIDE SEQUENCE [LARGE SCALE GENOMIC DNA]</scope>
    <source>
        <strain evidence="2 3">SI17</strain>
    </source>
</reference>
<protein>
    <recommendedName>
        <fullName evidence="4">Lipoprotein</fullName>
    </recommendedName>
</protein>
<feature type="signal peptide" evidence="1">
    <location>
        <begin position="1"/>
        <end position="20"/>
    </location>
</feature>
<dbReference type="GeneID" id="88812885"/>
<feature type="chain" id="PRO_5046563135" description="Lipoprotein" evidence="1">
    <location>
        <begin position="21"/>
        <end position="140"/>
    </location>
</feature>
<accession>A0ABX8G850</accession>
<gene>
    <name evidence="2" type="ORF">KKI46_14405</name>
</gene>
<evidence type="ECO:0008006" key="4">
    <source>
        <dbReference type="Google" id="ProtNLM"/>
    </source>
</evidence>
<keyword evidence="3" id="KW-1185">Reference proteome</keyword>
<evidence type="ECO:0000313" key="3">
    <source>
        <dbReference type="Proteomes" id="UP000679498"/>
    </source>
</evidence>
<evidence type="ECO:0000313" key="2">
    <source>
        <dbReference type="EMBL" id="QWB29765.1"/>
    </source>
</evidence>